<evidence type="ECO:0000256" key="1">
    <source>
        <dbReference type="SAM" id="Coils"/>
    </source>
</evidence>
<sequence>MAREIVSSFVQLQRMLPKGFEGGFDSTRLVASKHYLSKGGVLHVSALQNEWPRLLYPTRAHLKKKVEELDFLKAQYATRLSDWKKKFNEAKSYHTVQNIKKLKEPLFWQHMAKCAVDKDYRADSDKVKLPVSLVADRRWKPMIKVFLNDLDYRKQLVQTVEESIVYKESKKVAQYADLLQNFRMEQSNRKIDELERKIADLDADITAMHELSKWASF</sequence>
<evidence type="ECO:0000313" key="3">
    <source>
        <dbReference type="Proteomes" id="UP000809243"/>
    </source>
</evidence>
<dbReference type="Proteomes" id="UP000809243">
    <property type="component" value="Unassembled WGS sequence"/>
</dbReference>
<proteinExistence type="predicted"/>
<organism evidence="2 3">
    <name type="scientific">Candidatus Iainarchaeum sp</name>
    <dbReference type="NCBI Taxonomy" id="3101447"/>
    <lineage>
        <taxon>Archaea</taxon>
        <taxon>Candidatus Iainarchaeota</taxon>
        <taxon>Candidatus Iainarchaeia</taxon>
        <taxon>Candidatus Iainarchaeales</taxon>
        <taxon>Candidatus Iainarchaeaceae</taxon>
        <taxon>Candidatus Iainarchaeum</taxon>
    </lineage>
</organism>
<dbReference type="EMBL" id="JAFGDB010000057">
    <property type="protein sequence ID" value="MBN2067492.1"/>
    <property type="molecule type" value="Genomic_DNA"/>
</dbReference>
<name>A0A938YWN3_9ARCH</name>
<keyword evidence="1" id="KW-0175">Coiled coil</keyword>
<comment type="caution">
    <text evidence="2">The sequence shown here is derived from an EMBL/GenBank/DDBJ whole genome shotgun (WGS) entry which is preliminary data.</text>
</comment>
<feature type="coiled-coil region" evidence="1">
    <location>
        <begin position="184"/>
        <end position="211"/>
    </location>
</feature>
<protein>
    <submittedName>
        <fullName evidence="2">Uncharacterized protein</fullName>
    </submittedName>
</protein>
<accession>A0A938YWN3</accession>
<dbReference type="AlphaFoldDB" id="A0A938YWN3"/>
<gene>
    <name evidence="2" type="ORF">JW744_03420</name>
</gene>
<evidence type="ECO:0000313" key="2">
    <source>
        <dbReference type="EMBL" id="MBN2067492.1"/>
    </source>
</evidence>
<reference evidence="2" key="1">
    <citation type="submission" date="2021-01" db="EMBL/GenBank/DDBJ databases">
        <title>Active Sulfur Cycling in an Early Earth Analoge.</title>
        <authorList>
            <person name="Hahn C.R."/>
            <person name="Youssef N.H."/>
            <person name="Elshahed M."/>
        </authorList>
    </citation>
    <scope>NUCLEOTIDE SEQUENCE</scope>
    <source>
        <strain evidence="2">Zod_Metabat.1151</strain>
    </source>
</reference>